<feature type="binding site" evidence="9">
    <location>
        <position position="180"/>
    </location>
    <ligand>
        <name>NADP(+)</name>
        <dbReference type="ChEBI" id="CHEBI:58349"/>
    </ligand>
</feature>
<protein>
    <recommendedName>
        <fullName evidence="3 9">GDP-L-fucose synthase</fullName>
        <ecNumber evidence="3 9">1.1.1.271</ecNumber>
    </recommendedName>
    <alternativeName>
        <fullName evidence="9">GDP-4-keto-6-deoxy-D-mannose-3,5-epimerase-4-reductase</fullName>
    </alternativeName>
</protein>
<comment type="similarity">
    <text evidence="2 9">Belongs to the NAD(P)-dependent epimerase/dehydratase family. Fucose synthase subfamily.</text>
</comment>
<proteinExistence type="inferred from homology"/>
<keyword evidence="4 9" id="KW-0521">NADP</keyword>
<gene>
    <name evidence="9" type="primary">fcl</name>
    <name evidence="11" type="ORF">SAMN04488079_108134</name>
</gene>
<dbReference type="Pfam" id="PF01370">
    <property type="entry name" value="Epimerase"/>
    <property type="match status" value="1"/>
</dbReference>
<dbReference type="HAMAP" id="MF_00956">
    <property type="entry name" value="GDP_fucose_synth"/>
    <property type="match status" value="1"/>
</dbReference>
<dbReference type="Proteomes" id="UP000198924">
    <property type="component" value="Unassembled WGS sequence"/>
</dbReference>
<dbReference type="InterPro" id="IPR036291">
    <property type="entry name" value="NAD(P)-bd_dom_sf"/>
</dbReference>
<dbReference type="UniPathway" id="UPA00128">
    <property type="reaction ID" value="UER00191"/>
</dbReference>
<dbReference type="SUPFAM" id="SSF51735">
    <property type="entry name" value="NAD(P)-binding Rossmann-fold domains"/>
    <property type="match status" value="1"/>
</dbReference>
<dbReference type="EMBL" id="FOSH01000008">
    <property type="protein sequence ID" value="SFK32955.1"/>
    <property type="molecule type" value="Genomic_DNA"/>
</dbReference>
<comment type="pathway">
    <text evidence="1 9">Nucleotide-sugar biosynthesis; GDP-L-fucose biosynthesis via de novo pathway; GDP-L-fucose from GDP-alpha-D-mannose: step 2/2.</text>
</comment>
<accession>A0A1I3YMC4</accession>
<name>A0A1I3YMC4_9GAMM</name>
<dbReference type="FunFam" id="3.40.50.720:FF:000101">
    <property type="entry name" value="GDP-L-fucose synthase"/>
    <property type="match status" value="1"/>
</dbReference>
<evidence type="ECO:0000256" key="8">
    <source>
        <dbReference type="ARBA" id="ARBA00051935"/>
    </source>
</evidence>
<feature type="binding site" evidence="9">
    <location>
        <position position="188"/>
    </location>
    <ligand>
        <name>substrate</name>
    </ligand>
</feature>
<dbReference type="AlphaFoldDB" id="A0A1I3YMC4"/>
<evidence type="ECO:0000259" key="10">
    <source>
        <dbReference type="Pfam" id="PF01370"/>
    </source>
</evidence>
<feature type="binding site" evidence="9">
    <location>
        <position position="317"/>
    </location>
    <ligand>
        <name>substrate</name>
    </ligand>
</feature>
<feature type="domain" description="NAD-dependent epimerase/dehydratase" evidence="10">
    <location>
        <begin position="7"/>
        <end position="262"/>
    </location>
</feature>
<organism evidence="11 12">
    <name type="scientific">Methylophaga sulfidovorans</name>
    <dbReference type="NCBI Taxonomy" id="45496"/>
    <lineage>
        <taxon>Bacteria</taxon>
        <taxon>Pseudomonadati</taxon>
        <taxon>Pseudomonadota</taxon>
        <taxon>Gammaproteobacteria</taxon>
        <taxon>Thiotrichales</taxon>
        <taxon>Piscirickettsiaceae</taxon>
        <taxon>Methylophaga</taxon>
    </lineage>
</organism>
<dbReference type="Gene3D" id="3.40.50.720">
    <property type="entry name" value="NAD(P)-binding Rossmann-like Domain"/>
    <property type="match status" value="2"/>
</dbReference>
<keyword evidence="7 9" id="KW-0511">Multifunctional enzyme</keyword>
<keyword evidence="5 9" id="KW-0560">Oxidoreductase</keyword>
<evidence type="ECO:0000256" key="5">
    <source>
        <dbReference type="ARBA" id="ARBA00023002"/>
    </source>
</evidence>
<feature type="binding site" evidence="9">
    <location>
        <begin position="11"/>
        <end position="17"/>
    </location>
    <ligand>
        <name>NADP(+)</name>
        <dbReference type="ChEBI" id="CHEBI:58349"/>
    </ligand>
</feature>
<evidence type="ECO:0000256" key="9">
    <source>
        <dbReference type="HAMAP-Rule" id="MF_00956"/>
    </source>
</evidence>
<dbReference type="InterPro" id="IPR001509">
    <property type="entry name" value="Epimerase_deHydtase"/>
</dbReference>
<reference evidence="12" key="1">
    <citation type="submission" date="2016-10" db="EMBL/GenBank/DDBJ databases">
        <authorList>
            <person name="Varghese N."/>
            <person name="Submissions S."/>
        </authorList>
    </citation>
    <scope>NUCLEOTIDE SEQUENCE [LARGE SCALE GENOMIC DNA]</scope>
    <source>
        <strain evidence="12">DSM 11578</strain>
    </source>
</reference>
<dbReference type="PANTHER" id="PTHR43238:SF1">
    <property type="entry name" value="GDP-L-FUCOSE SYNTHASE"/>
    <property type="match status" value="1"/>
</dbReference>
<comment type="function">
    <text evidence="9">Catalyzes the two-step NADP-dependent conversion of GDP-4-dehydro-6-deoxy-D-mannose to GDP-fucose, involving an epimerase and a reductase reaction.</text>
</comment>
<dbReference type="RefSeq" id="WP_091713538.1">
    <property type="nucleotide sequence ID" value="NZ_FOSH01000008.1"/>
</dbReference>
<evidence type="ECO:0000256" key="3">
    <source>
        <dbReference type="ARBA" id="ARBA00012371"/>
    </source>
</evidence>
<dbReference type="GO" id="GO:0050577">
    <property type="term" value="F:GDP-L-fucose synthase activity"/>
    <property type="evidence" value="ECO:0007669"/>
    <property type="project" value="UniProtKB-UniRule"/>
</dbReference>
<dbReference type="OrthoDB" id="9811425at2"/>
<feature type="binding site" evidence="9">
    <location>
        <begin position="106"/>
        <end position="109"/>
    </location>
    <ligand>
        <name>NADP(+)</name>
        <dbReference type="ChEBI" id="CHEBI:58349"/>
    </ligand>
</feature>
<keyword evidence="6 9" id="KW-0413">Isomerase</keyword>
<evidence type="ECO:0000256" key="6">
    <source>
        <dbReference type="ARBA" id="ARBA00023235"/>
    </source>
</evidence>
<evidence type="ECO:0000256" key="4">
    <source>
        <dbReference type="ARBA" id="ARBA00022857"/>
    </source>
</evidence>
<dbReference type="STRING" id="45496.SAMN04488079_108134"/>
<dbReference type="PANTHER" id="PTHR43238">
    <property type="entry name" value="GDP-L-FUCOSE SYNTHASE"/>
    <property type="match status" value="1"/>
</dbReference>
<dbReference type="GO" id="GO:0016853">
    <property type="term" value="F:isomerase activity"/>
    <property type="evidence" value="ECO:0007669"/>
    <property type="project" value="UniProtKB-KW"/>
</dbReference>
<evidence type="ECO:0000313" key="11">
    <source>
        <dbReference type="EMBL" id="SFK32955.1"/>
    </source>
</evidence>
<dbReference type="CDD" id="cd05239">
    <property type="entry name" value="GDP_FS_SDR_e"/>
    <property type="match status" value="1"/>
</dbReference>
<evidence type="ECO:0000256" key="1">
    <source>
        <dbReference type="ARBA" id="ARBA00004883"/>
    </source>
</evidence>
<dbReference type="GO" id="GO:0042351">
    <property type="term" value="P:'de novo' GDP-L-fucose biosynthetic process"/>
    <property type="evidence" value="ECO:0007669"/>
    <property type="project" value="UniProtKB-UniRule"/>
</dbReference>
<dbReference type="EC" id="1.1.1.271" evidence="3 9"/>
<feature type="site" description="Important for catalytic activity" evidence="9">
    <location>
        <position position="108"/>
    </location>
</feature>
<feature type="binding site" evidence="9">
    <location>
        <position position="243"/>
    </location>
    <ligand>
        <name>substrate</name>
    </ligand>
</feature>
<sequence length="356" mass="40306">MNKKDKIYVAGHRGLVGSALMRRLEQQGYENLIVRTHNELDLTVESDVASFFQKEKPDYVFLAAAKVGGIHANNTYPAEFIRDNLAIQTNLIHHAYLNDVKRLLFLGSSCIYPKNAPQPLKEECLLTGPLEETNRPYALAKIAGIEMCWSYNRQYGTQFLAAMPTNLYGPGDNYDLNNSHVLPALIRKFHLAKLAGEGNQNAILQDEKNYGKLPEPLKTELLDCCASQRLPNVVIWGTGTPRREFMYSEDMADACIHLMNLDDERYKPLLGGDRNDGVAPVVNIGVGEDLTIKQLAEMIKDVVGFEGNLRFDETKPDGTHRKLMDVTRLEKIGWSQRCFLFEGISQAYHEYVKYFK</sequence>
<evidence type="ECO:0000256" key="7">
    <source>
        <dbReference type="ARBA" id="ARBA00023268"/>
    </source>
</evidence>
<dbReference type="Gene3D" id="3.90.25.10">
    <property type="entry name" value="UDP-galactose 4-epimerase, domain 1"/>
    <property type="match status" value="1"/>
</dbReference>
<feature type="active site" description="Proton donor/acceptor" evidence="9">
    <location>
        <position position="137"/>
    </location>
</feature>
<feature type="binding site" evidence="9">
    <location>
        <begin position="164"/>
        <end position="167"/>
    </location>
    <ligand>
        <name>NADP(+)</name>
        <dbReference type="ChEBI" id="CHEBI:58349"/>
    </ligand>
</feature>
<feature type="binding site" evidence="9">
    <location>
        <position position="141"/>
    </location>
    <ligand>
        <name>NADP(+)</name>
        <dbReference type="ChEBI" id="CHEBI:58349"/>
    </ligand>
</feature>
<comment type="catalytic activity">
    <reaction evidence="8 9">
        <text>GDP-beta-L-fucose + NADP(+) = GDP-4-dehydro-alpha-D-rhamnose + NADPH + H(+)</text>
        <dbReference type="Rhea" id="RHEA:18885"/>
        <dbReference type="ChEBI" id="CHEBI:15378"/>
        <dbReference type="ChEBI" id="CHEBI:57273"/>
        <dbReference type="ChEBI" id="CHEBI:57783"/>
        <dbReference type="ChEBI" id="CHEBI:57964"/>
        <dbReference type="ChEBI" id="CHEBI:58349"/>
        <dbReference type="EC" id="1.1.1.271"/>
    </reaction>
</comment>
<dbReference type="InterPro" id="IPR028614">
    <property type="entry name" value="GDP_fucose/colitose_synth"/>
</dbReference>
<feature type="binding site" evidence="9">
    <location>
        <position position="236"/>
    </location>
    <ligand>
        <name>substrate</name>
    </ligand>
</feature>
<keyword evidence="12" id="KW-1185">Reference proteome</keyword>
<evidence type="ECO:0000256" key="2">
    <source>
        <dbReference type="ARBA" id="ARBA00005959"/>
    </source>
</evidence>
<feature type="site" description="Important for catalytic activity" evidence="9">
    <location>
        <position position="110"/>
    </location>
</feature>
<evidence type="ECO:0000313" key="12">
    <source>
        <dbReference type="Proteomes" id="UP000198924"/>
    </source>
</evidence>
<dbReference type="GO" id="GO:0070401">
    <property type="term" value="F:NADP+ binding"/>
    <property type="evidence" value="ECO:0007669"/>
    <property type="project" value="UniProtKB-UniRule"/>
</dbReference>